<protein>
    <submittedName>
        <fullName evidence="2">Uncharacterized protein</fullName>
    </submittedName>
</protein>
<dbReference type="Proteomes" id="UP000774617">
    <property type="component" value="Unassembled WGS sequence"/>
</dbReference>
<keyword evidence="3" id="KW-1185">Reference proteome</keyword>
<organism evidence="2 3">
    <name type="scientific">Macrophomina phaseolina</name>
    <dbReference type="NCBI Taxonomy" id="35725"/>
    <lineage>
        <taxon>Eukaryota</taxon>
        <taxon>Fungi</taxon>
        <taxon>Dikarya</taxon>
        <taxon>Ascomycota</taxon>
        <taxon>Pezizomycotina</taxon>
        <taxon>Dothideomycetes</taxon>
        <taxon>Dothideomycetes incertae sedis</taxon>
        <taxon>Botryosphaeriales</taxon>
        <taxon>Botryosphaeriaceae</taxon>
        <taxon>Macrophomina</taxon>
    </lineage>
</organism>
<name>A0ABQ8GT59_9PEZI</name>
<feature type="region of interest" description="Disordered" evidence="1">
    <location>
        <begin position="1"/>
        <end position="21"/>
    </location>
</feature>
<proteinExistence type="predicted"/>
<feature type="compositionally biased region" description="Basic and acidic residues" evidence="1">
    <location>
        <begin position="1"/>
        <end position="12"/>
    </location>
</feature>
<accession>A0ABQ8GT59</accession>
<dbReference type="EMBL" id="JAGTJR010000002">
    <property type="protein sequence ID" value="KAH7063663.1"/>
    <property type="molecule type" value="Genomic_DNA"/>
</dbReference>
<comment type="caution">
    <text evidence="2">The sequence shown here is derived from an EMBL/GenBank/DDBJ whole genome shotgun (WGS) entry which is preliminary data.</text>
</comment>
<evidence type="ECO:0000256" key="1">
    <source>
        <dbReference type="SAM" id="MobiDB-lite"/>
    </source>
</evidence>
<reference evidence="2 3" key="1">
    <citation type="journal article" date="2021" name="Nat. Commun.">
        <title>Genetic determinants of endophytism in the Arabidopsis root mycobiome.</title>
        <authorList>
            <person name="Mesny F."/>
            <person name="Miyauchi S."/>
            <person name="Thiergart T."/>
            <person name="Pickel B."/>
            <person name="Atanasova L."/>
            <person name="Karlsson M."/>
            <person name="Huettel B."/>
            <person name="Barry K.W."/>
            <person name="Haridas S."/>
            <person name="Chen C."/>
            <person name="Bauer D."/>
            <person name="Andreopoulos W."/>
            <person name="Pangilinan J."/>
            <person name="LaButti K."/>
            <person name="Riley R."/>
            <person name="Lipzen A."/>
            <person name="Clum A."/>
            <person name="Drula E."/>
            <person name="Henrissat B."/>
            <person name="Kohler A."/>
            <person name="Grigoriev I.V."/>
            <person name="Martin F.M."/>
            <person name="Hacquard S."/>
        </authorList>
    </citation>
    <scope>NUCLEOTIDE SEQUENCE [LARGE SCALE GENOMIC DNA]</scope>
    <source>
        <strain evidence="2 3">MPI-SDFR-AT-0080</strain>
    </source>
</reference>
<evidence type="ECO:0000313" key="3">
    <source>
        <dbReference type="Proteomes" id="UP000774617"/>
    </source>
</evidence>
<gene>
    <name evidence="2" type="ORF">B0J12DRAFT_735544</name>
</gene>
<sequence>MGHDFEAPDVKHQPRTMDAPHGPDVFRTALSATPDQTSGCRSIDFEDSKRKPGIMCLPRELRDKIYGLTTEQGPTSSAKYDPIPLPVTCFVNRQMRRESLALYLATARWEFDVRKVPYGKGEMNLLKAWLSALGDDARHLARFKFICRLKHYRWEVYMNLVADEEENGARNVEVDERDERGLWPGAVGIIAFKAADRTHYRAMFPGYAPSIWKGRAAYSSGSGGNRLGRLGVSSQKNLQLEINEYIQDVIIHPLIQKRWDGSLTGWHIVTAIEGLLAYEWQGC</sequence>
<evidence type="ECO:0000313" key="2">
    <source>
        <dbReference type="EMBL" id="KAH7063663.1"/>
    </source>
</evidence>